<feature type="region of interest" description="Disordered" evidence="1">
    <location>
        <begin position="521"/>
        <end position="541"/>
    </location>
</feature>
<feature type="region of interest" description="Disordered" evidence="1">
    <location>
        <begin position="1"/>
        <end position="30"/>
    </location>
</feature>
<accession>A0A812L0B5</accession>
<feature type="region of interest" description="Disordered" evidence="1">
    <location>
        <begin position="235"/>
        <end position="270"/>
    </location>
</feature>
<dbReference type="AlphaFoldDB" id="A0A812L0B5"/>
<organism evidence="2 3">
    <name type="scientific">Symbiodinium natans</name>
    <dbReference type="NCBI Taxonomy" id="878477"/>
    <lineage>
        <taxon>Eukaryota</taxon>
        <taxon>Sar</taxon>
        <taxon>Alveolata</taxon>
        <taxon>Dinophyceae</taxon>
        <taxon>Suessiales</taxon>
        <taxon>Symbiodiniaceae</taxon>
        <taxon>Symbiodinium</taxon>
    </lineage>
</organism>
<evidence type="ECO:0000313" key="2">
    <source>
        <dbReference type="EMBL" id="CAE7236810.1"/>
    </source>
</evidence>
<dbReference type="EMBL" id="CAJNDS010000835">
    <property type="protein sequence ID" value="CAE7236810.1"/>
    <property type="molecule type" value="Genomic_DNA"/>
</dbReference>
<dbReference type="Proteomes" id="UP000604046">
    <property type="component" value="Unassembled WGS sequence"/>
</dbReference>
<feature type="compositionally biased region" description="Basic and acidic residues" evidence="1">
    <location>
        <begin position="523"/>
        <end position="541"/>
    </location>
</feature>
<gene>
    <name evidence="2" type="ORF">SNAT2548_LOCUS10248</name>
</gene>
<dbReference type="OrthoDB" id="416260at2759"/>
<feature type="compositionally biased region" description="Basic and acidic residues" evidence="1">
    <location>
        <begin position="392"/>
        <end position="409"/>
    </location>
</feature>
<protein>
    <submittedName>
        <fullName evidence="2">Uncharacterized protein</fullName>
    </submittedName>
</protein>
<reference evidence="2" key="1">
    <citation type="submission" date="2021-02" db="EMBL/GenBank/DDBJ databases">
        <authorList>
            <person name="Dougan E. K."/>
            <person name="Rhodes N."/>
            <person name="Thang M."/>
            <person name="Chan C."/>
        </authorList>
    </citation>
    <scope>NUCLEOTIDE SEQUENCE</scope>
</reference>
<feature type="region of interest" description="Disordered" evidence="1">
    <location>
        <begin position="366"/>
        <end position="437"/>
    </location>
</feature>
<evidence type="ECO:0000256" key="1">
    <source>
        <dbReference type="SAM" id="MobiDB-lite"/>
    </source>
</evidence>
<feature type="compositionally biased region" description="Low complexity" evidence="1">
    <location>
        <begin position="366"/>
        <end position="381"/>
    </location>
</feature>
<evidence type="ECO:0000313" key="3">
    <source>
        <dbReference type="Proteomes" id="UP000604046"/>
    </source>
</evidence>
<feature type="compositionally biased region" description="Low complexity" evidence="1">
    <location>
        <begin position="417"/>
        <end position="429"/>
    </location>
</feature>
<proteinExistence type="predicted"/>
<sequence length="835" mass="91811">MGDVGEEEWELVDPSPGGSKGAGKRRQGAPLSAKQLKRLCFICPETKLNNSRFCRPHHRAMEAMKYQAVSAKETSAFNQVMSDAGKARIAIEEFLRENPAGASRKKIIDWAAFKRATGVQNKYTVRQGEVEMDIDDYFAERAKPRGKTRQESDKEFEELAKSGKYDREGEGAFLKLWLPRLRERMRDVVHYSDAHVEESGKQLKNFEKADKDDLLNVCLKSNASHTSAFMRQVVGGSQSNQTEEEEEKEPAAAAEALPKKQRFSSVSDQAPKQYGKLKNKDMPALTRVMTTALQKVEANEKEAETIAKGLGAQDLAADPELAAYKRTLQLRRAIASIWMCDDLRTAEIALSTIPRECFTSAPATSAAASAPAPGTPKTAGSQANDASPEALKTPEVDKSDKKDKIETEAQAKPTEVSSGSSQAGSASKPKGSKKPLGEQITEKMLGALKSAGKDGLVVQLPEKLKASLHMSELTESTLAASAMEELDERVDAFKKSAEQTRLLAASLTKAANNFLGHIKNLKKKQERDATKQKKDEENREVSRVKAVAKAAAQQVKQEEKSTPALFLVDLAQMENDSSVLKFPVHDGSVKEIPMDRPVLFKNIQAVQEWAKLPKLQLALGTFGGKYKKADSYNSEGKSQTPLYNREGKEESLECIKGFLQAVPERHRVTEENAFSKVLETPWLYGYDPALTNVSACPLGFPMFKILAQGSVKVIAMETVSLLAALRAVLQVDKISYADLPKLVGSLDGEKLKQCKSAGLKAYYTVQEAHEAVWVPAGWIVAEQSMKGVLIYGLRVSTLTRSEESSSNYETLIGLFSEAKKNVDSMQKVLELLEPL</sequence>
<keyword evidence="3" id="KW-1185">Reference proteome</keyword>
<comment type="caution">
    <text evidence="2">The sequence shown here is derived from an EMBL/GenBank/DDBJ whole genome shotgun (WGS) entry which is preliminary data.</text>
</comment>
<feature type="compositionally biased region" description="Acidic residues" evidence="1">
    <location>
        <begin position="1"/>
        <end position="11"/>
    </location>
</feature>
<name>A0A812L0B5_9DINO</name>